<dbReference type="Gene3D" id="2.30.29.90">
    <property type="match status" value="1"/>
</dbReference>
<dbReference type="GO" id="GO:0005546">
    <property type="term" value="F:phosphatidylinositol-4,5-bisphosphate binding"/>
    <property type="evidence" value="ECO:0007669"/>
    <property type="project" value="TreeGrafter"/>
</dbReference>
<dbReference type="SUPFAM" id="SSF50729">
    <property type="entry name" value="PH domain-like"/>
    <property type="match status" value="1"/>
</dbReference>
<keyword evidence="2" id="KW-0813">Transport</keyword>
<dbReference type="PANTHER" id="PTHR16092:SF14">
    <property type="entry name" value="EXOCYST COMPLEX COMPONENT 1 ISOFORM X1"/>
    <property type="match status" value="1"/>
</dbReference>
<proteinExistence type="inferred from homology"/>
<evidence type="ECO:0000313" key="6">
    <source>
        <dbReference type="EMBL" id="CAJ0574894.1"/>
    </source>
</evidence>
<dbReference type="Pfam" id="PF15277">
    <property type="entry name" value="Sec3-PIP2_bind"/>
    <property type="match status" value="1"/>
</dbReference>
<dbReference type="InterPro" id="IPR048628">
    <property type="entry name" value="Sec3_C"/>
</dbReference>
<reference evidence="6" key="1">
    <citation type="submission" date="2023-06" db="EMBL/GenBank/DDBJ databases">
        <authorList>
            <person name="Delattre M."/>
        </authorList>
    </citation>
    <scope>NUCLEOTIDE SEQUENCE</scope>
    <source>
        <strain evidence="6">AF72</strain>
    </source>
</reference>
<dbReference type="Proteomes" id="UP001177023">
    <property type="component" value="Unassembled WGS sequence"/>
</dbReference>
<dbReference type="InterPro" id="IPR019160">
    <property type="entry name" value="Sec3_CC"/>
</dbReference>
<gene>
    <name evidence="6" type="ORF">MSPICULIGERA_LOCUS13217</name>
</gene>
<dbReference type="AlphaFoldDB" id="A0AA36CTU9"/>
<evidence type="ECO:0000256" key="1">
    <source>
        <dbReference type="ARBA" id="ARBA00006518"/>
    </source>
</evidence>
<evidence type="ECO:0000256" key="2">
    <source>
        <dbReference type="ARBA" id="ARBA00022448"/>
    </source>
</evidence>
<sequence>MNAIRSSIHRQLFQPEDERVASIICITKIDGKRKKHPTYLAIALTAQHPFSVRIYTIKAEKEDSYRKKETWQLKDIRMVDGINPRRGSEDFIIQHNEKAFRMSASTVEEKDSFVLQLQKLCRKYVPFQMPEFVNVPLFIEENAADMELPEDIQDAHEDHFNEYQPISAKEEADFRKLLAACNFKIDETDLFHQKLTEQLHLLDGQNVQSIMVSENSVNQLLKIIDHSLKNEEKLQNELDKCDSMLATVRDSVELIEEKDSLCGVEKKNKEKLRRELEDFIQALDTVTDNHLRVLQDANISDPSSIARCSEAARAFNAFHRGRIARPLENMSAYKERAVVKESINLFVDRFMSHLTALFHNLNDLTDHQDHLIIPKQSQRFHALAPLSELISWLKGYAPHVYASAVDKYVQTTKILYRRLFDRFFDDVVGEVQRVGSDRKFNSSNLSKHSHDTTFADNHVEQAELTKLIETVLGELGPVVEMEQKFVVRFFHITADLLNVAETTSQGSGDSGSMGGKSLEKVLNEQVRGVMAPLFDSLIPHLDKFCKACCKQNPNNVLLLFVILSKKALAPSDAGSYFAVTFGSLTVLIKRQFDAYMESEAQMLSDVRISKRVRLGILPSLPRFSEFVRQTEKVFEGADRRTDLEKWYAHLYRAVCDGISKASVNPNSKSPSSVVRLENYHELYQILSELKISCLDAQRKAAKKEKDDNIDAYVRESLGRPLEKIQIFFDNVQLATQRGLKMDEVSYQQQFSRIELKKVISQYPAKEVKKGLEQLYKKVEKHLVDGSSLVQVVWRNMQDQFIKQIGSYQQLMADCYPSSRPELEFSIQDVLQFFSEIAQDH</sequence>
<feature type="domain" description="Exocyst complex component Sec3 PIP2-binding N-terminal" evidence="5">
    <location>
        <begin position="33"/>
        <end position="124"/>
    </location>
</feature>
<keyword evidence="7" id="KW-1185">Reference proteome</keyword>
<accession>A0AA36CTU9</accession>
<dbReference type="GO" id="GO:0005886">
    <property type="term" value="C:plasma membrane"/>
    <property type="evidence" value="ECO:0007669"/>
    <property type="project" value="TreeGrafter"/>
</dbReference>
<evidence type="ECO:0000259" key="5">
    <source>
        <dbReference type="SMART" id="SM01313"/>
    </source>
</evidence>
<protein>
    <recommendedName>
        <fullName evidence="5">Exocyst complex component Sec3 PIP2-binding N-terminal domain-containing protein</fullName>
    </recommendedName>
</protein>
<evidence type="ECO:0000256" key="4">
    <source>
        <dbReference type="ARBA" id="ARBA00023054"/>
    </source>
</evidence>
<dbReference type="Pfam" id="PF09763">
    <property type="entry name" value="Sec3_CC"/>
    <property type="match status" value="1"/>
</dbReference>
<dbReference type="Pfam" id="PF20654">
    <property type="entry name" value="Sec3_C-term"/>
    <property type="match status" value="1"/>
</dbReference>
<dbReference type="SMART" id="SM01313">
    <property type="entry name" value="Sec3-PIP2_bind"/>
    <property type="match status" value="1"/>
</dbReference>
<dbReference type="GO" id="GO:0006887">
    <property type="term" value="P:exocytosis"/>
    <property type="evidence" value="ECO:0007669"/>
    <property type="project" value="UniProtKB-KW"/>
</dbReference>
<dbReference type="GO" id="GO:0006893">
    <property type="term" value="P:Golgi to plasma membrane transport"/>
    <property type="evidence" value="ECO:0007669"/>
    <property type="project" value="TreeGrafter"/>
</dbReference>
<dbReference type="GO" id="GO:0000145">
    <property type="term" value="C:exocyst"/>
    <property type="evidence" value="ECO:0007669"/>
    <property type="project" value="InterPro"/>
</dbReference>
<dbReference type="EMBL" id="CATQJA010002634">
    <property type="protein sequence ID" value="CAJ0574894.1"/>
    <property type="molecule type" value="Genomic_DNA"/>
</dbReference>
<evidence type="ECO:0000313" key="7">
    <source>
        <dbReference type="Proteomes" id="UP001177023"/>
    </source>
</evidence>
<dbReference type="InterPro" id="IPR028258">
    <property type="entry name" value="Sec3-PIP2_bind"/>
</dbReference>
<evidence type="ECO:0000256" key="3">
    <source>
        <dbReference type="ARBA" id="ARBA00022483"/>
    </source>
</evidence>
<dbReference type="PANTHER" id="PTHR16092">
    <property type="entry name" value="SEC3/SYNTAXIN-RELATED"/>
    <property type="match status" value="1"/>
</dbReference>
<organism evidence="6 7">
    <name type="scientific">Mesorhabditis spiculigera</name>
    <dbReference type="NCBI Taxonomy" id="96644"/>
    <lineage>
        <taxon>Eukaryota</taxon>
        <taxon>Metazoa</taxon>
        <taxon>Ecdysozoa</taxon>
        <taxon>Nematoda</taxon>
        <taxon>Chromadorea</taxon>
        <taxon>Rhabditida</taxon>
        <taxon>Rhabditina</taxon>
        <taxon>Rhabditomorpha</taxon>
        <taxon>Rhabditoidea</taxon>
        <taxon>Rhabditidae</taxon>
        <taxon>Mesorhabditinae</taxon>
        <taxon>Mesorhabditis</taxon>
    </lineage>
</organism>
<keyword evidence="3" id="KW-0268">Exocytosis</keyword>
<comment type="similarity">
    <text evidence="1">Belongs to the SEC3 family.</text>
</comment>
<name>A0AA36CTU9_9BILA</name>
<comment type="caution">
    <text evidence="6">The sequence shown here is derived from an EMBL/GenBank/DDBJ whole genome shotgun (WGS) entry which is preliminary data.</text>
</comment>
<keyword evidence="4" id="KW-0175">Coiled coil</keyword>
<feature type="non-terminal residue" evidence="6">
    <location>
        <position position="840"/>
    </location>
</feature>